<accession>A0A109JGB3</accession>
<dbReference type="Proteomes" id="UP000057737">
    <property type="component" value="Unassembled WGS sequence"/>
</dbReference>
<dbReference type="Gene3D" id="3.40.50.1460">
    <property type="match status" value="1"/>
</dbReference>
<gene>
    <name evidence="1" type="ORF">AS156_18050</name>
</gene>
<reference evidence="1 2" key="1">
    <citation type="submission" date="2015-11" db="EMBL/GenBank/DDBJ databases">
        <title>Draft Genome Sequence of the Strain BR 10303 (Bradyrhizobium sp.) isolated from nodules of Centrolobium paraense.</title>
        <authorList>
            <person name="Zelli J.E."/>
            <person name="Simoes-Araujo J.L."/>
            <person name="Barauna A.C."/>
            <person name="Silva K."/>
        </authorList>
    </citation>
    <scope>NUCLEOTIDE SEQUENCE [LARGE SCALE GENOMIC DNA]</scope>
    <source>
        <strain evidence="1 2">BR 10303</strain>
    </source>
</reference>
<proteinExistence type="predicted"/>
<organism evidence="1 2">
    <name type="scientific">Bradyrhizobium macuxiense</name>
    <dbReference type="NCBI Taxonomy" id="1755647"/>
    <lineage>
        <taxon>Bacteria</taxon>
        <taxon>Pseudomonadati</taxon>
        <taxon>Pseudomonadota</taxon>
        <taxon>Alphaproteobacteria</taxon>
        <taxon>Hyphomicrobiales</taxon>
        <taxon>Nitrobacteraceae</taxon>
        <taxon>Bradyrhizobium</taxon>
    </lineage>
</organism>
<evidence type="ECO:0000313" key="2">
    <source>
        <dbReference type="Proteomes" id="UP000057737"/>
    </source>
</evidence>
<sequence>MTVTSTQQPSSELPKFYVVAAGISAYRAAGLQQLTLARGDANAVGAALQKSGGRLYKSVEVTTLLDEQVTAARLEEVFAQLSQKVTPDDVFVLIMSGQGITVDGPVLRLRQGGDCRQSDPPAAVAGLARPDTGARGRAFSGRLMLAAHPRSCSGSYK</sequence>
<dbReference type="EMBL" id="LNCU01000107">
    <property type="protein sequence ID" value="KWV48386.1"/>
    <property type="molecule type" value="Genomic_DNA"/>
</dbReference>
<evidence type="ECO:0008006" key="3">
    <source>
        <dbReference type="Google" id="ProtNLM"/>
    </source>
</evidence>
<dbReference type="AlphaFoldDB" id="A0A109JGB3"/>
<evidence type="ECO:0000313" key="1">
    <source>
        <dbReference type="EMBL" id="KWV48386.1"/>
    </source>
</evidence>
<protein>
    <recommendedName>
        <fullName evidence="3">Caspase domain-containing protein</fullName>
    </recommendedName>
</protein>
<comment type="caution">
    <text evidence="1">The sequence shown here is derived from an EMBL/GenBank/DDBJ whole genome shotgun (WGS) entry which is preliminary data.</text>
</comment>
<keyword evidence="2" id="KW-1185">Reference proteome</keyword>
<name>A0A109JGB3_9BRAD</name>